<comment type="caution">
    <text evidence="2">The sequence shown here is derived from an EMBL/GenBank/DDBJ whole genome shotgun (WGS) entry which is preliminary data.</text>
</comment>
<protein>
    <submittedName>
        <fullName evidence="2">Uncharacterized protein</fullName>
    </submittedName>
</protein>
<reference evidence="3" key="1">
    <citation type="submission" date="2016-10" db="EMBL/GenBank/DDBJ databases">
        <authorList>
            <person name="de Groot N.N."/>
        </authorList>
    </citation>
    <scope>NUCLEOTIDE SEQUENCE [LARGE SCALE GENOMIC DNA]</scope>
    <source>
        <strain evidence="3">BP1-145</strain>
    </source>
</reference>
<name>A0A1H0EF30_9BACT</name>
<feature type="compositionally biased region" description="Low complexity" evidence="1">
    <location>
        <begin position="196"/>
        <end position="209"/>
    </location>
</feature>
<evidence type="ECO:0000313" key="3">
    <source>
        <dbReference type="Proteomes" id="UP000199134"/>
    </source>
</evidence>
<organism evidence="2 3">
    <name type="scientific">Prevotella communis</name>
    <dbReference type="NCBI Taxonomy" id="2913614"/>
    <lineage>
        <taxon>Bacteria</taxon>
        <taxon>Pseudomonadati</taxon>
        <taxon>Bacteroidota</taxon>
        <taxon>Bacteroidia</taxon>
        <taxon>Bacteroidales</taxon>
        <taxon>Prevotellaceae</taxon>
        <taxon>Prevotella</taxon>
    </lineage>
</organism>
<dbReference type="AlphaFoldDB" id="A0A1H0EF30"/>
<sequence length="317" mass="33961">MPDCSSVQKSLAWCQGRPELPGVKRRIYYISKYDVLQWPKLLHDANGRLTSSSYAGDFVLRADKKWKYIDIISDKSQLTSEAQGEYPSQTQLNKLVAVHPGVGKEASEAAAYLNNNDNVFLVENMHGDFRVVGSDKWPTKTTVAQDLGQGATGTTSTTINVEASDECPAPFYAGKIATEDGDINPDGNPIQDTSSDDSGNSQNSSSASGPVYDSKVVINGQAYTVSKGGTINVEGNITSIKFTGKNMAFLSYYDGAGMPSEITISGDGTSATLSEKLTAPGSVTIYRKETANAAEEEWFYIKLTKSSSSSEGGPVNP</sequence>
<evidence type="ECO:0000256" key="1">
    <source>
        <dbReference type="SAM" id="MobiDB-lite"/>
    </source>
</evidence>
<evidence type="ECO:0000313" key="2">
    <source>
        <dbReference type="EMBL" id="SDN80963.1"/>
    </source>
</evidence>
<accession>A0A1H0EF30</accession>
<dbReference type="EMBL" id="FNIW01000003">
    <property type="protein sequence ID" value="SDN80963.1"/>
    <property type="molecule type" value="Genomic_DNA"/>
</dbReference>
<feature type="region of interest" description="Disordered" evidence="1">
    <location>
        <begin position="176"/>
        <end position="212"/>
    </location>
</feature>
<proteinExistence type="predicted"/>
<gene>
    <name evidence="2" type="ORF">SAMN04487900_103135</name>
</gene>
<dbReference type="Proteomes" id="UP000199134">
    <property type="component" value="Unassembled WGS sequence"/>
</dbReference>
<dbReference type="RefSeq" id="WP_176756914.1">
    <property type="nucleotide sequence ID" value="NZ_FNIW01000003.1"/>
</dbReference>